<reference evidence="1 2" key="1">
    <citation type="submission" date="2020-04" db="EMBL/GenBank/DDBJ databases">
        <authorList>
            <person name="Basu S."/>
            <person name="Maruthanayagam V."/>
            <person name="Chakraborty S."/>
            <person name="Pramanik A."/>
            <person name="Mukherjee J."/>
            <person name="Brink B."/>
        </authorList>
    </citation>
    <scope>NUCLEOTIDE SEQUENCE [LARGE SCALE GENOMIC DNA]</scope>
    <source>
        <strain evidence="1 2">AP17</strain>
    </source>
</reference>
<organism evidence="1 2">
    <name type="scientific">Oxynema aestuarii AP17</name>
    <dbReference type="NCBI Taxonomy" id="2064643"/>
    <lineage>
        <taxon>Bacteria</taxon>
        <taxon>Bacillati</taxon>
        <taxon>Cyanobacteriota</taxon>
        <taxon>Cyanophyceae</taxon>
        <taxon>Oscillatoriophycideae</taxon>
        <taxon>Oscillatoriales</taxon>
        <taxon>Oscillatoriaceae</taxon>
        <taxon>Oxynema</taxon>
        <taxon>Oxynema aestuarii</taxon>
    </lineage>
</organism>
<dbReference type="KEGG" id="oxy:HCG48_19060"/>
<dbReference type="AlphaFoldDB" id="A0A6H1U314"/>
<evidence type="ECO:0000313" key="2">
    <source>
        <dbReference type="Proteomes" id="UP000500857"/>
    </source>
</evidence>
<evidence type="ECO:0000313" key="1">
    <source>
        <dbReference type="EMBL" id="QIZ72423.1"/>
    </source>
</evidence>
<keyword evidence="2" id="KW-1185">Reference proteome</keyword>
<dbReference type="Proteomes" id="UP000500857">
    <property type="component" value="Chromosome"/>
</dbReference>
<dbReference type="RefSeq" id="WP_168570572.1">
    <property type="nucleotide sequence ID" value="NZ_CP051167.1"/>
</dbReference>
<protein>
    <submittedName>
        <fullName evidence="1">Uncharacterized protein</fullName>
    </submittedName>
</protein>
<gene>
    <name evidence="1" type="ORF">HCG48_19060</name>
</gene>
<proteinExistence type="predicted"/>
<accession>A0A6H1U314</accession>
<dbReference type="EMBL" id="CP051167">
    <property type="protein sequence ID" value="QIZ72423.1"/>
    <property type="molecule type" value="Genomic_DNA"/>
</dbReference>
<sequence length="53" mass="5850">MISLTYIFFSLIGGKPRTLREAVGMKAEAIEWNGVTNLVNLNWHGSNALDGQD</sequence>
<name>A0A6H1U314_9CYAN</name>